<organism evidence="3 4">
    <name type="scientific">Meinhardsimonia xiamenensis</name>
    <dbReference type="NCBI Taxonomy" id="990712"/>
    <lineage>
        <taxon>Bacteria</taxon>
        <taxon>Pseudomonadati</taxon>
        <taxon>Pseudomonadota</taxon>
        <taxon>Alphaproteobacteria</taxon>
        <taxon>Rhodobacterales</taxon>
        <taxon>Paracoccaceae</taxon>
        <taxon>Meinhardsimonia</taxon>
    </lineage>
</organism>
<dbReference type="Pfam" id="PF07331">
    <property type="entry name" value="TctB"/>
    <property type="match status" value="1"/>
</dbReference>
<accession>A0A1G9A7A4</accession>
<feature type="transmembrane region" description="Helical" evidence="1">
    <location>
        <begin position="92"/>
        <end position="108"/>
    </location>
</feature>
<dbReference type="STRING" id="990712.SAMN05216257_10212"/>
<evidence type="ECO:0000259" key="2">
    <source>
        <dbReference type="Pfam" id="PF07331"/>
    </source>
</evidence>
<dbReference type="InterPro" id="IPR009936">
    <property type="entry name" value="DUF1468"/>
</dbReference>
<keyword evidence="1" id="KW-1133">Transmembrane helix</keyword>
<evidence type="ECO:0000313" key="3">
    <source>
        <dbReference type="EMBL" id="SDK23209.1"/>
    </source>
</evidence>
<dbReference type="Proteomes" id="UP000199328">
    <property type="component" value="Unassembled WGS sequence"/>
</dbReference>
<keyword evidence="4" id="KW-1185">Reference proteome</keyword>
<feature type="transmembrane region" description="Helical" evidence="1">
    <location>
        <begin position="115"/>
        <end position="140"/>
    </location>
</feature>
<protein>
    <submittedName>
        <fullName evidence="3">Putative tricarboxylic transport membrane protein</fullName>
    </submittedName>
</protein>
<keyword evidence="1" id="KW-0472">Membrane</keyword>
<proteinExistence type="predicted"/>
<evidence type="ECO:0000256" key="1">
    <source>
        <dbReference type="SAM" id="Phobius"/>
    </source>
</evidence>
<feature type="domain" description="DUF1468" evidence="2">
    <location>
        <begin position="6"/>
        <end position="136"/>
    </location>
</feature>
<feature type="transmembrane region" description="Helical" evidence="1">
    <location>
        <begin position="38"/>
        <end position="56"/>
    </location>
</feature>
<name>A0A1G9A7A4_9RHOB</name>
<keyword evidence="1" id="KW-0812">Transmembrane</keyword>
<dbReference type="AlphaFoldDB" id="A0A1G9A7A4"/>
<feature type="transmembrane region" description="Helical" evidence="1">
    <location>
        <begin position="68"/>
        <end position="86"/>
    </location>
</feature>
<gene>
    <name evidence="3" type="ORF">SAMN05216257_10212</name>
</gene>
<dbReference type="RefSeq" id="WP_092498445.1">
    <property type="nucleotide sequence ID" value="NZ_FNFV01000002.1"/>
</dbReference>
<sequence length="146" mass="15239">MISDRIFGLVVTLVALAYIASATQIQTSFLSDPVGSKTFPILIGAVAALCGVIVMLRPDPDPQWPGLRRLGAIAFALVVLVAYAYALKPMGFLIPTAIAAGLLAYQISPRPVPAALTGLGLSLGLFVIFKYALGLGLVAFPKGWLG</sequence>
<dbReference type="OrthoDB" id="5519430at2"/>
<reference evidence="4" key="1">
    <citation type="submission" date="2016-10" db="EMBL/GenBank/DDBJ databases">
        <authorList>
            <person name="Varghese N."/>
            <person name="Submissions S."/>
        </authorList>
    </citation>
    <scope>NUCLEOTIDE SEQUENCE [LARGE SCALE GENOMIC DNA]</scope>
    <source>
        <strain evidence="4">CGMCC 1.10789</strain>
    </source>
</reference>
<evidence type="ECO:0000313" key="4">
    <source>
        <dbReference type="Proteomes" id="UP000199328"/>
    </source>
</evidence>
<dbReference type="EMBL" id="FNFV01000002">
    <property type="protein sequence ID" value="SDK23209.1"/>
    <property type="molecule type" value="Genomic_DNA"/>
</dbReference>